<keyword evidence="3" id="KW-1185">Reference proteome</keyword>
<gene>
    <name evidence="2" type="ORF">LX16_1352</name>
</gene>
<feature type="compositionally biased region" description="Pro residues" evidence="1">
    <location>
        <begin position="284"/>
        <end position="299"/>
    </location>
</feature>
<feature type="compositionally biased region" description="Pro residues" evidence="1">
    <location>
        <begin position="260"/>
        <end position="275"/>
    </location>
</feature>
<protein>
    <submittedName>
        <fullName evidence="2">Uncharacterized protein</fullName>
    </submittedName>
</protein>
<feature type="compositionally biased region" description="Pro residues" evidence="1">
    <location>
        <begin position="336"/>
        <end position="355"/>
    </location>
</feature>
<evidence type="ECO:0000313" key="3">
    <source>
        <dbReference type="Proteomes" id="UP000321617"/>
    </source>
</evidence>
<feature type="region of interest" description="Disordered" evidence="1">
    <location>
        <begin position="155"/>
        <end position="445"/>
    </location>
</feature>
<sequence length="588" mass="60772">MTTEFDHLDIDALLHLSRTDAEYAGDMAEHARVLREMGGRLQDSVDLMRGVMTTLFGDSALDPQAPEDVESAVWTGESSGMMRTELLRLFAATESAPEVFEANAAAMDDFSSRVTTTLISIDGLHVKAKGGPAPEADTQEARRILQDAVTGYLETADGLPQPDFYPGLRQDAPDEPTGDWTRSYGAPAPTTPILEPGHDGATPPVTAAPPGTDSGPHLQGGVPQTTVPGPAPAPPPVQGTPLAPPPPTTVPPVIGARPNLPGPGAPTAPPPPRGVLPPVIGNRPPAPVPSPAVPPPGRTLPPVIGQRPGTPPPSTPAPIPRPGQPLPPVIGGRPGPVAPPPSAPPATQPPPPRPGVWPTTAVRPPLPGPGTGGHVPGGFRPIGVPAPPVNTGQTAPPGVARPVPAGTTGPGGIPVRPPVIGPWSARGGNRRGTGNRSGTQPGGPRFVMRATRISITPKFMTPTGQWLPTPPARPVVGRPMPGEVTMRPTASPTPAPSERMPGQRTRRRSWRGEAVAERAIGRGSWRRRRRDADGVPIGGKAGQEVFAAADTAQTAPEPANESDIEWFDDGNAVRPVIGRRGPGDHGGR</sequence>
<dbReference type="OrthoDB" id="9829576at2"/>
<comment type="caution">
    <text evidence="2">The sequence shown here is derived from an EMBL/GenBank/DDBJ whole genome shotgun (WGS) entry which is preliminary data.</text>
</comment>
<dbReference type="Proteomes" id="UP000321617">
    <property type="component" value="Unassembled WGS sequence"/>
</dbReference>
<evidence type="ECO:0000256" key="1">
    <source>
        <dbReference type="SAM" id="MobiDB-lite"/>
    </source>
</evidence>
<feature type="compositionally biased region" description="Low complexity" evidence="1">
    <location>
        <begin position="219"/>
        <end position="228"/>
    </location>
</feature>
<organism evidence="2 3">
    <name type="scientific">Stackebrandtia albiflava</name>
    <dbReference type="NCBI Taxonomy" id="406432"/>
    <lineage>
        <taxon>Bacteria</taxon>
        <taxon>Bacillati</taxon>
        <taxon>Actinomycetota</taxon>
        <taxon>Actinomycetes</taxon>
        <taxon>Glycomycetales</taxon>
        <taxon>Glycomycetaceae</taxon>
        <taxon>Stackebrandtia</taxon>
    </lineage>
</organism>
<dbReference type="RefSeq" id="WP_147134662.1">
    <property type="nucleotide sequence ID" value="NZ_BAABIJ010000001.1"/>
</dbReference>
<proteinExistence type="predicted"/>
<feature type="compositionally biased region" description="Low complexity" evidence="1">
    <location>
        <begin position="395"/>
        <end position="407"/>
    </location>
</feature>
<feature type="compositionally biased region" description="Low complexity" evidence="1">
    <location>
        <begin position="200"/>
        <end position="212"/>
    </location>
</feature>
<evidence type="ECO:0000313" key="2">
    <source>
        <dbReference type="EMBL" id="TWJ15641.1"/>
    </source>
</evidence>
<dbReference type="EMBL" id="VLLL01000005">
    <property type="protein sequence ID" value="TWJ15641.1"/>
    <property type="molecule type" value="Genomic_DNA"/>
</dbReference>
<feature type="compositionally biased region" description="Basic and acidic residues" evidence="1">
    <location>
        <begin position="510"/>
        <end position="520"/>
    </location>
</feature>
<feature type="compositionally biased region" description="Pro residues" evidence="1">
    <location>
        <begin position="229"/>
        <end position="250"/>
    </location>
</feature>
<accession>A0A562VCU9</accession>
<reference evidence="2 3" key="1">
    <citation type="journal article" date="2013" name="Stand. Genomic Sci.">
        <title>Genomic Encyclopedia of Type Strains, Phase I: The one thousand microbial genomes (KMG-I) project.</title>
        <authorList>
            <person name="Kyrpides N.C."/>
            <person name="Woyke T."/>
            <person name="Eisen J.A."/>
            <person name="Garrity G."/>
            <person name="Lilburn T.G."/>
            <person name="Beck B.J."/>
            <person name="Whitman W.B."/>
            <person name="Hugenholtz P."/>
            <person name="Klenk H.P."/>
        </authorList>
    </citation>
    <scope>NUCLEOTIDE SEQUENCE [LARGE SCALE GENOMIC DNA]</scope>
    <source>
        <strain evidence="2 3">DSM 45044</strain>
    </source>
</reference>
<feature type="region of interest" description="Disordered" evidence="1">
    <location>
        <begin position="460"/>
        <end position="479"/>
    </location>
</feature>
<feature type="compositionally biased region" description="Pro residues" evidence="1">
    <location>
        <begin position="309"/>
        <end position="328"/>
    </location>
</feature>
<dbReference type="AlphaFoldDB" id="A0A562VCU9"/>
<feature type="region of interest" description="Disordered" evidence="1">
    <location>
        <begin position="485"/>
        <end position="588"/>
    </location>
</feature>
<name>A0A562VCU9_9ACTN</name>